<dbReference type="SUPFAM" id="SSF52833">
    <property type="entry name" value="Thioredoxin-like"/>
    <property type="match status" value="1"/>
</dbReference>
<dbReference type="Gene3D" id="1.10.8.10">
    <property type="entry name" value="DNA helicase RuvA subunit, C-terminal domain"/>
    <property type="match status" value="1"/>
</dbReference>
<dbReference type="CDD" id="cd14273">
    <property type="entry name" value="UBA_TAP-C_like"/>
    <property type="match status" value="1"/>
</dbReference>
<dbReference type="FunCoup" id="A0A067MLL2">
    <property type="interactions" value="841"/>
</dbReference>
<dbReference type="PANTHER" id="PTHR23322:SF1">
    <property type="entry name" value="FAS-ASSOCIATED FACTOR 2"/>
    <property type="match status" value="1"/>
</dbReference>
<evidence type="ECO:0000259" key="4">
    <source>
        <dbReference type="PROSITE" id="PS50033"/>
    </source>
</evidence>
<dbReference type="AlphaFoldDB" id="A0A067MLL2"/>
<dbReference type="Pfam" id="PF00789">
    <property type="entry name" value="UBX"/>
    <property type="match status" value="1"/>
</dbReference>
<reference evidence="6" key="1">
    <citation type="journal article" date="2014" name="Proc. Natl. Acad. Sci. U.S.A.">
        <title>Extensive sampling of basidiomycete genomes demonstrates inadequacy of the white-rot/brown-rot paradigm for wood decay fungi.</title>
        <authorList>
            <person name="Riley R."/>
            <person name="Salamov A.A."/>
            <person name="Brown D.W."/>
            <person name="Nagy L.G."/>
            <person name="Floudas D."/>
            <person name="Held B.W."/>
            <person name="Levasseur A."/>
            <person name="Lombard V."/>
            <person name="Morin E."/>
            <person name="Otillar R."/>
            <person name="Lindquist E.A."/>
            <person name="Sun H."/>
            <person name="LaButti K.M."/>
            <person name="Schmutz J."/>
            <person name="Jabbour D."/>
            <person name="Luo H."/>
            <person name="Baker S.E."/>
            <person name="Pisabarro A.G."/>
            <person name="Walton J.D."/>
            <person name="Blanchette R.A."/>
            <person name="Henrissat B."/>
            <person name="Martin F."/>
            <person name="Cullen D."/>
            <person name="Hibbett D.S."/>
            <person name="Grigoriev I.V."/>
        </authorList>
    </citation>
    <scope>NUCLEOTIDE SEQUENCE [LARGE SCALE GENOMIC DNA]</scope>
    <source>
        <strain evidence="6">FD-172 SS1</strain>
    </source>
</reference>
<feature type="region of interest" description="Disordered" evidence="2">
    <location>
        <begin position="375"/>
        <end position="432"/>
    </location>
</feature>
<protein>
    <recommendedName>
        <fullName evidence="4">UBX domain-containing protein</fullName>
    </recommendedName>
</protein>
<dbReference type="GO" id="GO:0036503">
    <property type="term" value="P:ERAD pathway"/>
    <property type="evidence" value="ECO:0007669"/>
    <property type="project" value="TreeGrafter"/>
</dbReference>
<dbReference type="Gene3D" id="3.40.30.10">
    <property type="entry name" value="Glutaredoxin"/>
    <property type="match status" value="1"/>
</dbReference>
<evidence type="ECO:0000256" key="3">
    <source>
        <dbReference type="SAM" id="Phobius"/>
    </source>
</evidence>
<keyword evidence="6" id="KW-1185">Reference proteome</keyword>
<dbReference type="InterPro" id="IPR036249">
    <property type="entry name" value="Thioredoxin-like_sf"/>
</dbReference>
<feature type="compositionally biased region" description="Polar residues" evidence="2">
    <location>
        <begin position="324"/>
        <end position="353"/>
    </location>
</feature>
<organism evidence="5 6">
    <name type="scientific">Botryobasidium botryosum (strain FD-172 SS1)</name>
    <dbReference type="NCBI Taxonomy" id="930990"/>
    <lineage>
        <taxon>Eukaryota</taxon>
        <taxon>Fungi</taxon>
        <taxon>Dikarya</taxon>
        <taxon>Basidiomycota</taxon>
        <taxon>Agaricomycotina</taxon>
        <taxon>Agaricomycetes</taxon>
        <taxon>Cantharellales</taxon>
        <taxon>Botryobasidiaceae</taxon>
        <taxon>Botryobasidium</taxon>
    </lineage>
</organism>
<keyword evidence="3" id="KW-0812">Transmembrane</keyword>
<dbReference type="SUPFAM" id="SSF54236">
    <property type="entry name" value="Ubiquitin-like"/>
    <property type="match status" value="1"/>
</dbReference>
<dbReference type="Proteomes" id="UP000027195">
    <property type="component" value="Unassembled WGS sequence"/>
</dbReference>
<sequence>MSDSNLTAPRRQALAELQAITNGVDPARDLDILKSVNWSVERAAQLIFEDEPAAATEPAPAATAPAGLAVTEAGPSRTTSVTTAFQRMELDDSSQGQVSPRGRRGAAPPAQAYPYVPRVGLNLVSIITFPVTFTLSLFSNLFHFVFRLLRIPLPTRFWTSAVGGSRRRRPPPIADDPASAADRWVRELEDETGAMCVGRAAAVAREEGEGSSTLDKGGEGRSRLLPDFWLGSYESAMKAAKDDLKVLCVILVSQEHDDTLEFKRTVLTDPQFVRVLTDNAFIVWGGDVRDRDAYQASLKLGTTTYPFVAFLSLHPARSSSSSSGNSTRPPQLTILSRNEGSPSSATSATTLHTQITSSLLPRVTPLLTRLRTEKRVRQQERELREEQDRAFREAERRDREKMRLKLEQERKEREEKERKAREEQQKKDKEEKRAAWRRWARRALVPPEDTSAGALRIGVRLPDGKRLIRKFNPRDSLTALYAFVDSQFIPASAAPEDDPVSAPADYINEWQFKLVSAFPRKDIDWQEATPLSAVDGLQGGANLVVEMYRGVLGGNQSDSDSETELDG</sequence>
<gene>
    <name evidence="5" type="ORF">BOTBODRAFT_129521</name>
</gene>
<dbReference type="PROSITE" id="PS50033">
    <property type="entry name" value="UBX"/>
    <property type="match status" value="1"/>
</dbReference>
<dbReference type="InParanoid" id="A0A067MLL2"/>
<keyword evidence="3" id="KW-0472">Membrane</keyword>
<accession>A0A067MLL2</accession>
<feature type="region of interest" description="Disordered" evidence="2">
    <location>
        <begin position="90"/>
        <end position="109"/>
    </location>
</feature>
<dbReference type="InterPro" id="IPR006577">
    <property type="entry name" value="UAS"/>
</dbReference>
<evidence type="ECO:0000313" key="5">
    <source>
        <dbReference type="EMBL" id="KDQ16648.1"/>
    </source>
</evidence>
<dbReference type="GO" id="GO:0043130">
    <property type="term" value="F:ubiquitin binding"/>
    <property type="evidence" value="ECO:0007669"/>
    <property type="project" value="TreeGrafter"/>
</dbReference>
<dbReference type="HOGENOM" id="CLU_020031_1_1_1"/>
<evidence type="ECO:0000256" key="2">
    <source>
        <dbReference type="SAM" id="MobiDB-lite"/>
    </source>
</evidence>
<keyword evidence="3" id="KW-1133">Transmembrane helix</keyword>
<dbReference type="InterPro" id="IPR001012">
    <property type="entry name" value="UBX_dom"/>
</dbReference>
<keyword evidence="1" id="KW-0175">Coiled coil</keyword>
<dbReference type="InterPro" id="IPR029071">
    <property type="entry name" value="Ubiquitin-like_domsf"/>
</dbReference>
<dbReference type="OrthoDB" id="1026733at2759"/>
<name>A0A067MLL2_BOTB1</name>
<dbReference type="CDD" id="cd01767">
    <property type="entry name" value="UBX"/>
    <property type="match status" value="1"/>
</dbReference>
<dbReference type="Gene3D" id="3.10.20.90">
    <property type="entry name" value="Phosphatidylinositol 3-kinase Catalytic Subunit, Chain A, domain 1"/>
    <property type="match status" value="1"/>
</dbReference>
<dbReference type="Pfam" id="PF14555">
    <property type="entry name" value="UBA_4"/>
    <property type="match status" value="1"/>
</dbReference>
<feature type="region of interest" description="Disordered" evidence="2">
    <location>
        <begin position="316"/>
        <end position="353"/>
    </location>
</feature>
<proteinExistence type="predicted"/>
<evidence type="ECO:0000256" key="1">
    <source>
        <dbReference type="ARBA" id="ARBA00023054"/>
    </source>
</evidence>
<feature type="transmembrane region" description="Helical" evidence="3">
    <location>
        <begin position="123"/>
        <end position="146"/>
    </location>
</feature>
<dbReference type="STRING" id="930990.A0A067MLL2"/>
<dbReference type="SMART" id="SM00594">
    <property type="entry name" value="UAS"/>
    <property type="match status" value="1"/>
</dbReference>
<dbReference type="SMART" id="SM00166">
    <property type="entry name" value="UBX"/>
    <property type="match status" value="1"/>
</dbReference>
<dbReference type="PANTHER" id="PTHR23322">
    <property type="entry name" value="FAS-ASSOCIATED PROTEIN"/>
    <property type="match status" value="1"/>
</dbReference>
<dbReference type="InterPro" id="IPR050730">
    <property type="entry name" value="UBX_domain-protein"/>
</dbReference>
<dbReference type="GO" id="GO:0005783">
    <property type="term" value="C:endoplasmic reticulum"/>
    <property type="evidence" value="ECO:0007669"/>
    <property type="project" value="TreeGrafter"/>
</dbReference>
<feature type="domain" description="UBX" evidence="4">
    <location>
        <begin position="450"/>
        <end position="521"/>
    </location>
</feature>
<evidence type="ECO:0000313" key="6">
    <source>
        <dbReference type="Proteomes" id="UP000027195"/>
    </source>
</evidence>
<dbReference type="EMBL" id="KL198026">
    <property type="protein sequence ID" value="KDQ16648.1"/>
    <property type="molecule type" value="Genomic_DNA"/>
</dbReference>